<gene>
    <name evidence="10" type="ORF">LZC94_17035</name>
</gene>
<keyword evidence="3" id="KW-0813">Transport</keyword>
<feature type="transmembrane region" description="Helical" evidence="9">
    <location>
        <begin position="80"/>
        <end position="99"/>
    </location>
</feature>
<dbReference type="SUPFAM" id="SSF103473">
    <property type="entry name" value="MFS general substrate transporter"/>
    <property type="match status" value="1"/>
</dbReference>
<feature type="transmembrane region" description="Helical" evidence="9">
    <location>
        <begin position="49"/>
        <end position="68"/>
    </location>
</feature>
<evidence type="ECO:0000256" key="3">
    <source>
        <dbReference type="ARBA" id="ARBA00022448"/>
    </source>
</evidence>
<dbReference type="Gene3D" id="1.25.10.10">
    <property type="entry name" value="Leucine-rich Repeat Variant"/>
    <property type="match status" value="1"/>
</dbReference>
<comment type="subcellular location">
    <subcellularLocation>
        <location evidence="1">Membrane</location>
        <topology evidence="1">Multi-pass membrane protein</topology>
    </subcellularLocation>
</comment>
<evidence type="ECO:0000313" key="10">
    <source>
        <dbReference type="EMBL" id="WXB18928.1"/>
    </source>
</evidence>
<feature type="transmembrane region" description="Helical" evidence="9">
    <location>
        <begin position="140"/>
        <end position="163"/>
    </location>
</feature>
<proteinExistence type="inferred from homology"/>
<feature type="transmembrane region" description="Helical" evidence="9">
    <location>
        <begin position="263"/>
        <end position="281"/>
    </location>
</feature>
<dbReference type="EMBL" id="CP089984">
    <property type="protein sequence ID" value="WXB18928.1"/>
    <property type="molecule type" value="Genomic_DNA"/>
</dbReference>
<keyword evidence="8 9" id="KW-0472">Membrane</keyword>
<feature type="transmembrane region" description="Helical" evidence="9">
    <location>
        <begin position="229"/>
        <end position="251"/>
    </location>
</feature>
<dbReference type="InterPro" id="IPR036259">
    <property type="entry name" value="MFS_trans_sf"/>
</dbReference>
<dbReference type="InterPro" id="IPR016024">
    <property type="entry name" value="ARM-type_fold"/>
</dbReference>
<keyword evidence="11" id="KW-1185">Reference proteome</keyword>
<dbReference type="PANTHER" id="PTHR31187">
    <property type="match status" value="1"/>
</dbReference>
<accession>A0ABZ2M8U7</accession>
<evidence type="ECO:0000256" key="4">
    <source>
        <dbReference type="ARBA" id="ARBA00022692"/>
    </source>
</evidence>
<reference evidence="10 11" key="1">
    <citation type="submission" date="2021-12" db="EMBL/GenBank/DDBJ databases">
        <title>Discovery of the Pendulisporaceae a myxobacterial family with distinct sporulation behavior and unique specialized metabolism.</title>
        <authorList>
            <person name="Garcia R."/>
            <person name="Popoff A."/>
            <person name="Bader C.D."/>
            <person name="Loehr J."/>
            <person name="Walesch S."/>
            <person name="Walt C."/>
            <person name="Boldt J."/>
            <person name="Bunk B."/>
            <person name="Haeckl F.J.F.P.J."/>
            <person name="Gunesch A.P."/>
            <person name="Birkelbach J."/>
            <person name="Nuebel U."/>
            <person name="Pietschmann T."/>
            <person name="Bach T."/>
            <person name="Mueller R."/>
        </authorList>
    </citation>
    <scope>NUCLEOTIDE SEQUENCE [LARGE SCALE GENOMIC DNA]</scope>
    <source>
        <strain evidence="10 11">MSr11954</strain>
    </source>
</reference>
<comment type="similarity">
    <text evidence="2">Belongs to the ADP/ATP translocase tlc family.</text>
</comment>
<feature type="transmembrane region" description="Helical" evidence="9">
    <location>
        <begin position="302"/>
        <end position="326"/>
    </location>
</feature>
<evidence type="ECO:0000256" key="1">
    <source>
        <dbReference type="ARBA" id="ARBA00004141"/>
    </source>
</evidence>
<organism evidence="10 11">
    <name type="scientific">Pendulispora albinea</name>
    <dbReference type="NCBI Taxonomy" id="2741071"/>
    <lineage>
        <taxon>Bacteria</taxon>
        <taxon>Pseudomonadati</taxon>
        <taxon>Myxococcota</taxon>
        <taxon>Myxococcia</taxon>
        <taxon>Myxococcales</taxon>
        <taxon>Sorangiineae</taxon>
        <taxon>Pendulisporaceae</taxon>
        <taxon>Pendulispora</taxon>
    </lineage>
</organism>
<evidence type="ECO:0000256" key="8">
    <source>
        <dbReference type="ARBA" id="ARBA00023136"/>
    </source>
</evidence>
<name>A0ABZ2M8U7_9BACT</name>
<sequence>MASTLGDIERLVHRASLTIGALLAAHTMLETARDALFLEKVPLEHLPWMYLAIAGISAITVMLPARMGKGRSPATTPARLGAGLGIAALGTVAFALVATGEDRRFYYALYLWSGLVGANAVAQFWSTMARIFTLGEAKRVYARIGLGAILGGVAGAALARGLFLVAPARALIVLSAAGFGLAGLLSFWLGRCGAHRLQATDADPGEPSRRSEGGGASPASFREAFGNMYIQRIGAMALASTVTLTLLDYVFKRALVARVAPESLGATLATVALATNFFSAASQTVVVPRMIRVHGAVGSLSVLPALLLVGAMAGTLGPVVALAVAMRLVDGTLRFSLHRTSVELLFVPVADSIRSRAKTLIDVMTQRGGQALASVAILLTPAHVPLRVLTAVLAVGSAAWLVLVRRLRGPHVELFRTMVEEGAFNTQAALPTLDLTSLEVLVGALSSPKDDEVIAAMEVLVDRGKVQLIPTLILYHPSARVVIRALELFVHAKRRDAGVFAWRLVAHENADVRVRAVHAAATLAFDRDRVRACLDDPDTGVRATAMVELWARGLQKPEDIARIASIFGPEGDPRAQRAVLAALATTRAHTLLLAALPLAEHGDLEVRAAIARALQIDPAPEALPELIAMLEHYRTREPARRALVRIGGAALTALTSAIDTAPRGVLVHLPRSISRFAPELAAPILLRLLQTHPDGTVRYKALRGLGRLVANGAKVDVDIAHLMPLFDRNLEQAHEILSWYERLMAVPTRAELRPVHDLLASLLADQLAHALERVLRLIGLTHPGEDWEQIAAALKSKNARLRDSGRELLENAVSGPLGRRLAVLLDEMNKVLEPARTIRVAAERDAHDPSNLRAALEPMLRGSDRTVRAVAGHYAAKMGGAVLS</sequence>
<dbReference type="Proteomes" id="UP001370348">
    <property type="component" value="Chromosome"/>
</dbReference>
<dbReference type="InterPro" id="IPR011989">
    <property type="entry name" value="ARM-like"/>
</dbReference>
<keyword evidence="4 9" id="KW-0812">Transmembrane</keyword>
<evidence type="ECO:0000256" key="9">
    <source>
        <dbReference type="SAM" id="Phobius"/>
    </source>
</evidence>
<evidence type="ECO:0008006" key="12">
    <source>
        <dbReference type="Google" id="ProtNLM"/>
    </source>
</evidence>
<evidence type="ECO:0000256" key="6">
    <source>
        <dbReference type="ARBA" id="ARBA00022840"/>
    </source>
</evidence>
<dbReference type="RefSeq" id="WP_394828554.1">
    <property type="nucleotide sequence ID" value="NZ_CP089984.1"/>
</dbReference>
<evidence type="ECO:0000256" key="5">
    <source>
        <dbReference type="ARBA" id="ARBA00022741"/>
    </source>
</evidence>
<evidence type="ECO:0000313" key="11">
    <source>
        <dbReference type="Proteomes" id="UP001370348"/>
    </source>
</evidence>
<evidence type="ECO:0000256" key="2">
    <source>
        <dbReference type="ARBA" id="ARBA00007127"/>
    </source>
</evidence>
<keyword evidence="6" id="KW-0067">ATP-binding</keyword>
<keyword evidence="7 9" id="KW-1133">Transmembrane helix</keyword>
<evidence type="ECO:0000256" key="7">
    <source>
        <dbReference type="ARBA" id="ARBA00022989"/>
    </source>
</evidence>
<feature type="transmembrane region" description="Helical" evidence="9">
    <location>
        <begin position="169"/>
        <end position="189"/>
    </location>
</feature>
<dbReference type="PANTHER" id="PTHR31187:SF1">
    <property type="entry name" value="ADP,ATP CARRIER PROTEIN 1"/>
    <property type="match status" value="1"/>
</dbReference>
<dbReference type="SUPFAM" id="SSF48371">
    <property type="entry name" value="ARM repeat"/>
    <property type="match status" value="1"/>
</dbReference>
<dbReference type="InterPro" id="IPR004667">
    <property type="entry name" value="ADP_ATP_car_bac_type"/>
</dbReference>
<keyword evidence="5" id="KW-0547">Nucleotide-binding</keyword>
<protein>
    <recommendedName>
        <fullName evidence="12">MFS transporter</fullName>
    </recommendedName>
</protein>
<feature type="transmembrane region" description="Helical" evidence="9">
    <location>
        <begin position="105"/>
        <end position="128"/>
    </location>
</feature>